<feature type="domain" description="CARD" evidence="6">
    <location>
        <begin position="12"/>
        <end position="89"/>
    </location>
</feature>
<keyword evidence="3" id="KW-0399">Innate immunity</keyword>
<sequence>MAATPQSHRNVFKFILTHFLDLHRTALIDRVKDTAHLLDRLLDINLISNEKYDAIRARTQAEHEQMRDILRCVDSSGQQGKDSFLKILKGMKNLKPLLLELEESREEDMI</sequence>
<dbReference type="GO" id="GO:0005829">
    <property type="term" value="C:cytosol"/>
    <property type="evidence" value="ECO:0007669"/>
    <property type="project" value="UniProtKB-SubCell"/>
</dbReference>
<protein>
    <recommendedName>
        <fullName evidence="6">CARD domain-containing protein</fullName>
    </recommendedName>
</protein>
<dbReference type="Gene3D" id="1.10.533.10">
    <property type="entry name" value="Death Domain, Fas"/>
    <property type="match status" value="1"/>
</dbReference>
<evidence type="ECO:0000259" key="6">
    <source>
        <dbReference type="PROSITE" id="PS50209"/>
    </source>
</evidence>
<dbReference type="PROSITE" id="PS50209">
    <property type="entry name" value="CARD"/>
    <property type="match status" value="1"/>
</dbReference>
<dbReference type="GeneTree" id="ENSGT00940000177773"/>
<dbReference type="PANTHER" id="PTHR46985:SF2">
    <property type="entry name" value="APOPTOSIS-ASSOCIATED SPECK-LIKE PROTEIN CONTAINING A CARD"/>
    <property type="match status" value="1"/>
</dbReference>
<evidence type="ECO:0000256" key="3">
    <source>
        <dbReference type="ARBA" id="ARBA00022588"/>
    </source>
</evidence>
<dbReference type="InterPro" id="IPR001315">
    <property type="entry name" value="CARD"/>
</dbReference>
<accession>A0A8C6NJ77</accession>
<dbReference type="PANTHER" id="PTHR46985">
    <property type="entry name" value="NACHT, LRR AND PYD DOMAINS-CONTAINING PROTEIN 1"/>
    <property type="match status" value="1"/>
</dbReference>
<dbReference type="Pfam" id="PF00619">
    <property type="entry name" value="CARD"/>
    <property type="match status" value="1"/>
</dbReference>
<dbReference type="InterPro" id="IPR011029">
    <property type="entry name" value="DEATH-like_dom_sf"/>
</dbReference>
<dbReference type="GO" id="GO:0045087">
    <property type="term" value="P:innate immune response"/>
    <property type="evidence" value="ECO:0007669"/>
    <property type="project" value="UniProtKB-KW"/>
</dbReference>
<comment type="subcellular location">
    <subcellularLocation>
        <location evidence="1">Cytoplasm</location>
        <location evidence="1">Cytosol</location>
    </subcellularLocation>
</comment>
<keyword evidence="4" id="KW-0391">Immunity</keyword>
<proteinExistence type="predicted"/>
<dbReference type="AlphaFoldDB" id="A0A8C6NJ77"/>
<reference evidence="7" key="2">
    <citation type="submission" date="2025-08" db="UniProtKB">
        <authorList>
            <consortium name="Ensembl"/>
        </authorList>
    </citation>
    <scope>IDENTIFICATION</scope>
</reference>
<evidence type="ECO:0000313" key="7">
    <source>
        <dbReference type="Ensembl" id="ENSNFUP00015004703.1"/>
    </source>
</evidence>
<keyword evidence="8" id="KW-1185">Reference proteome</keyword>
<dbReference type="SUPFAM" id="SSF47986">
    <property type="entry name" value="DEATH domain"/>
    <property type="match status" value="1"/>
</dbReference>
<dbReference type="InterPro" id="IPR051249">
    <property type="entry name" value="NLRP_Inflammasome"/>
</dbReference>
<dbReference type="GO" id="GO:0042981">
    <property type="term" value="P:regulation of apoptotic process"/>
    <property type="evidence" value="ECO:0007669"/>
    <property type="project" value="InterPro"/>
</dbReference>
<organism evidence="7 8">
    <name type="scientific">Nothobranchius furzeri</name>
    <name type="common">Turquoise killifish</name>
    <dbReference type="NCBI Taxonomy" id="105023"/>
    <lineage>
        <taxon>Eukaryota</taxon>
        <taxon>Metazoa</taxon>
        <taxon>Chordata</taxon>
        <taxon>Craniata</taxon>
        <taxon>Vertebrata</taxon>
        <taxon>Euteleostomi</taxon>
        <taxon>Actinopterygii</taxon>
        <taxon>Neopterygii</taxon>
        <taxon>Teleostei</taxon>
        <taxon>Neoteleostei</taxon>
        <taxon>Acanthomorphata</taxon>
        <taxon>Ovalentaria</taxon>
        <taxon>Atherinomorphae</taxon>
        <taxon>Cyprinodontiformes</taxon>
        <taxon>Nothobranchiidae</taxon>
        <taxon>Nothobranchius</taxon>
    </lineage>
</organism>
<evidence type="ECO:0000256" key="4">
    <source>
        <dbReference type="ARBA" id="ARBA00022859"/>
    </source>
</evidence>
<keyword evidence="2" id="KW-0963">Cytoplasm</keyword>
<keyword evidence="5" id="KW-0395">Inflammatory response</keyword>
<evidence type="ECO:0000256" key="2">
    <source>
        <dbReference type="ARBA" id="ARBA00022490"/>
    </source>
</evidence>
<dbReference type="Ensembl" id="ENSNFUT00015004969.1">
    <property type="protein sequence ID" value="ENSNFUP00015004703.1"/>
    <property type="gene ID" value="ENSNFUG00015002369.1"/>
</dbReference>
<evidence type="ECO:0000313" key="8">
    <source>
        <dbReference type="Proteomes" id="UP000694548"/>
    </source>
</evidence>
<dbReference type="GO" id="GO:0006954">
    <property type="term" value="P:inflammatory response"/>
    <property type="evidence" value="ECO:0007669"/>
    <property type="project" value="UniProtKB-KW"/>
</dbReference>
<evidence type="ECO:0000256" key="5">
    <source>
        <dbReference type="ARBA" id="ARBA00023198"/>
    </source>
</evidence>
<name>A0A8C6NJ77_NOTFU</name>
<dbReference type="Proteomes" id="UP000694548">
    <property type="component" value="Chromosome sgr04"/>
</dbReference>
<reference evidence="7" key="3">
    <citation type="submission" date="2025-09" db="UniProtKB">
        <authorList>
            <consortium name="Ensembl"/>
        </authorList>
    </citation>
    <scope>IDENTIFICATION</scope>
</reference>
<evidence type="ECO:0000256" key="1">
    <source>
        <dbReference type="ARBA" id="ARBA00004514"/>
    </source>
</evidence>
<reference evidence="7" key="1">
    <citation type="submission" date="2014-08" db="EMBL/GenBank/DDBJ databases">
        <authorList>
            <person name="Senf B."/>
            <person name="Petzold A."/>
            <person name="Downie B.R."/>
            <person name="Koch P."/>
            <person name="Platzer M."/>
        </authorList>
    </citation>
    <scope>NUCLEOTIDE SEQUENCE [LARGE SCALE GENOMIC DNA]</scope>
    <source>
        <strain evidence="7">GRZ</strain>
    </source>
</reference>